<organism evidence="6 7">
    <name type="scientific">Oceanicella actignis</name>
    <dbReference type="NCBI Taxonomy" id="1189325"/>
    <lineage>
        <taxon>Bacteria</taxon>
        <taxon>Pseudomonadati</taxon>
        <taxon>Pseudomonadota</taxon>
        <taxon>Alphaproteobacteria</taxon>
        <taxon>Rhodobacterales</taxon>
        <taxon>Paracoccaceae</taxon>
        <taxon>Oceanicella</taxon>
    </lineage>
</organism>
<dbReference type="SUPFAM" id="SSF52172">
    <property type="entry name" value="CheY-like"/>
    <property type="match status" value="1"/>
</dbReference>
<evidence type="ECO:0000256" key="1">
    <source>
        <dbReference type="ARBA" id="ARBA00022553"/>
    </source>
</evidence>
<dbReference type="InterPro" id="IPR011006">
    <property type="entry name" value="CheY-like_superfamily"/>
</dbReference>
<dbReference type="InterPro" id="IPR058245">
    <property type="entry name" value="NreC/VraR/RcsB-like_REC"/>
</dbReference>
<dbReference type="Proteomes" id="UP000184066">
    <property type="component" value="Unassembled WGS sequence"/>
</dbReference>
<feature type="domain" description="Response regulatory" evidence="5">
    <location>
        <begin position="5"/>
        <end position="120"/>
    </location>
</feature>
<evidence type="ECO:0000313" key="6">
    <source>
        <dbReference type="EMBL" id="SHN64987.1"/>
    </source>
</evidence>
<dbReference type="PANTHER" id="PTHR43214">
    <property type="entry name" value="TWO-COMPONENT RESPONSE REGULATOR"/>
    <property type="match status" value="1"/>
</dbReference>
<feature type="modified residue" description="4-aspartylphosphate" evidence="3">
    <location>
        <position position="56"/>
    </location>
</feature>
<dbReference type="InterPro" id="IPR001789">
    <property type="entry name" value="Sig_transdc_resp-reg_receiver"/>
</dbReference>
<evidence type="ECO:0000259" key="5">
    <source>
        <dbReference type="PROSITE" id="PS50110"/>
    </source>
</evidence>
<dbReference type="PROSITE" id="PS00622">
    <property type="entry name" value="HTH_LUXR_1"/>
    <property type="match status" value="1"/>
</dbReference>
<reference evidence="6 7" key="1">
    <citation type="submission" date="2016-12" db="EMBL/GenBank/DDBJ databases">
        <authorList>
            <person name="Song W.-J."/>
            <person name="Kurnit D.M."/>
        </authorList>
    </citation>
    <scope>NUCLEOTIDE SEQUENCE [LARGE SCALE GENOMIC DNA]</scope>
    <source>
        <strain evidence="6 7">CGMCC 1.10808</strain>
    </source>
</reference>
<dbReference type="RefSeq" id="WP_072747038.1">
    <property type="nucleotide sequence ID" value="NZ_FOHL01000004.1"/>
</dbReference>
<dbReference type="GO" id="GO:0006355">
    <property type="term" value="P:regulation of DNA-templated transcription"/>
    <property type="evidence" value="ECO:0007669"/>
    <property type="project" value="InterPro"/>
</dbReference>
<keyword evidence="2 6" id="KW-0238">DNA-binding</keyword>
<dbReference type="Gene3D" id="3.40.50.2300">
    <property type="match status" value="1"/>
</dbReference>
<dbReference type="AlphaFoldDB" id="A0A1M7T2U0"/>
<evidence type="ECO:0000313" key="7">
    <source>
        <dbReference type="Proteomes" id="UP000184066"/>
    </source>
</evidence>
<dbReference type="InterPro" id="IPR039420">
    <property type="entry name" value="WalR-like"/>
</dbReference>
<dbReference type="SMART" id="SM00448">
    <property type="entry name" value="REC"/>
    <property type="match status" value="1"/>
</dbReference>
<name>A0A1M7T2U0_9RHOB</name>
<dbReference type="PRINTS" id="PR00038">
    <property type="entry name" value="HTHLUXR"/>
</dbReference>
<dbReference type="PROSITE" id="PS50110">
    <property type="entry name" value="RESPONSE_REGULATORY"/>
    <property type="match status" value="1"/>
</dbReference>
<dbReference type="CDD" id="cd17535">
    <property type="entry name" value="REC_NarL-like"/>
    <property type="match status" value="1"/>
</dbReference>
<sequence>MSAIRIVLADDHPLFREGVAKALSEDPELAVVGQAEDADGAVRLARSLSPDLVLLDVSMPGGGLAALRRVRALPDPPAAAMLTVSEDDDDILDALRAGASGYILKGVGAAELIEAVKDICAGRSWVSSAVARRISGEMARPAGPSPVDALTRREEDILRLVAQGLSNREVGEALGLQEKTVKHYMTSILQKLHARNRVEAAMMARERWPDG</sequence>
<dbReference type="STRING" id="1189325.SAMN04488119_10464"/>
<dbReference type="Pfam" id="PF00072">
    <property type="entry name" value="Response_reg"/>
    <property type="match status" value="1"/>
</dbReference>
<gene>
    <name evidence="6" type="ORF">SAMN05216200_10464</name>
</gene>
<accession>A0A1M7T2U0</accession>
<dbReference type="SUPFAM" id="SSF46894">
    <property type="entry name" value="C-terminal effector domain of the bipartite response regulators"/>
    <property type="match status" value="1"/>
</dbReference>
<dbReference type="InterPro" id="IPR016032">
    <property type="entry name" value="Sig_transdc_resp-reg_C-effctor"/>
</dbReference>
<dbReference type="GO" id="GO:0003677">
    <property type="term" value="F:DNA binding"/>
    <property type="evidence" value="ECO:0007669"/>
    <property type="project" value="UniProtKB-KW"/>
</dbReference>
<dbReference type="GO" id="GO:0000160">
    <property type="term" value="P:phosphorelay signal transduction system"/>
    <property type="evidence" value="ECO:0007669"/>
    <property type="project" value="InterPro"/>
</dbReference>
<dbReference type="SMART" id="SM00421">
    <property type="entry name" value="HTH_LUXR"/>
    <property type="match status" value="1"/>
</dbReference>
<keyword evidence="1 3" id="KW-0597">Phosphoprotein</keyword>
<dbReference type="PROSITE" id="PS50043">
    <property type="entry name" value="HTH_LUXR_2"/>
    <property type="match status" value="1"/>
</dbReference>
<evidence type="ECO:0000259" key="4">
    <source>
        <dbReference type="PROSITE" id="PS50043"/>
    </source>
</evidence>
<dbReference type="CDD" id="cd06170">
    <property type="entry name" value="LuxR_C_like"/>
    <property type="match status" value="1"/>
</dbReference>
<keyword evidence="7" id="KW-1185">Reference proteome</keyword>
<evidence type="ECO:0000256" key="2">
    <source>
        <dbReference type="ARBA" id="ARBA00023125"/>
    </source>
</evidence>
<dbReference type="InterPro" id="IPR000792">
    <property type="entry name" value="Tscrpt_reg_LuxR_C"/>
</dbReference>
<proteinExistence type="predicted"/>
<evidence type="ECO:0000256" key="3">
    <source>
        <dbReference type="PROSITE-ProRule" id="PRU00169"/>
    </source>
</evidence>
<dbReference type="Pfam" id="PF00196">
    <property type="entry name" value="GerE"/>
    <property type="match status" value="1"/>
</dbReference>
<feature type="domain" description="HTH luxR-type" evidence="4">
    <location>
        <begin position="143"/>
        <end position="208"/>
    </location>
</feature>
<dbReference type="OrthoDB" id="3679796at2"/>
<protein>
    <submittedName>
        <fullName evidence="6">DNA-binding response regulator, NarL/FixJ family, contains REC and HTH domains</fullName>
    </submittedName>
</protein>
<dbReference type="EMBL" id="FRDL01000004">
    <property type="protein sequence ID" value="SHN64987.1"/>
    <property type="molecule type" value="Genomic_DNA"/>
</dbReference>